<dbReference type="PANTHER" id="PTHR46035">
    <property type="entry name" value="TETRATRICOPEPTIDE REPEAT PROTEIN 4"/>
    <property type="match status" value="1"/>
</dbReference>
<evidence type="ECO:0000256" key="3">
    <source>
        <dbReference type="ARBA" id="ARBA00023602"/>
    </source>
</evidence>
<evidence type="ECO:0000313" key="6">
    <source>
        <dbReference type="EMBL" id="RHZ46535.1"/>
    </source>
</evidence>
<keyword evidence="2" id="KW-0802">TPR repeat</keyword>
<sequence length="352" mass="40866">MSIFPEPPKPKNVNEEFLKEWNKVPLFMTELPEEEEESETLAALQSLMYEGSPEEIADNFKNQGNDCFKNKKYQDAIIYYTKALEESKCQDNKILEDCLTNRAAVNLELQNYRKVLTDCAKVIKSNPKNIKAYYRSAKALYELNKIDEAIDCCDHGIKIGSNNTALLKFKESCIKKKEILDTKIRLKKERELKEREEKDALEKALKSRKIKMEITNNIDNNNSSVHLNSENQLIWPVVFLYPEYKQSDFITEFNEENTFQDHLEIMFGDNSAPWDVSKKYINIDKLEIYYEYNLEGGGGGEGAPRLLKINKNCNLRKVLSHPKYIVKNGIPSFFILSDLSGEFKNKFLANYK</sequence>
<evidence type="ECO:0000259" key="5">
    <source>
        <dbReference type="Pfam" id="PF18972"/>
    </source>
</evidence>
<dbReference type="EMBL" id="PQFF01000511">
    <property type="protein sequence ID" value="RHZ46535.1"/>
    <property type="molecule type" value="Genomic_DNA"/>
</dbReference>
<keyword evidence="4" id="KW-0175">Coiled coil</keyword>
<dbReference type="OrthoDB" id="420195at2759"/>
<dbReference type="Gene3D" id="1.25.40.10">
    <property type="entry name" value="Tetratricopeptide repeat domain"/>
    <property type="match status" value="1"/>
</dbReference>
<dbReference type="AlphaFoldDB" id="A0A397G6C9"/>
<accession>A0A397G6C9</accession>
<dbReference type="SMART" id="SM00028">
    <property type="entry name" value="TPR"/>
    <property type="match status" value="3"/>
</dbReference>
<dbReference type="GO" id="GO:0030544">
    <property type="term" value="F:Hsp70 protein binding"/>
    <property type="evidence" value="ECO:0007669"/>
    <property type="project" value="TreeGrafter"/>
</dbReference>
<evidence type="ECO:0000313" key="7">
    <source>
        <dbReference type="Proteomes" id="UP000266861"/>
    </source>
</evidence>
<dbReference type="GO" id="GO:0005634">
    <property type="term" value="C:nucleus"/>
    <property type="evidence" value="ECO:0007669"/>
    <property type="project" value="TreeGrafter"/>
</dbReference>
<gene>
    <name evidence="6" type="ORF">Glove_615g4</name>
</gene>
<evidence type="ECO:0000256" key="2">
    <source>
        <dbReference type="ARBA" id="ARBA00022803"/>
    </source>
</evidence>
<evidence type="ECO:0000256" key="4">
    <source>
        <dbReference type="SAM" id="Coils"/>
    </source>
</evidence>
<dbReference type="GO" id="GO:0051879">
    <property type="term" value="F:Hsp90 protein binding"/>
    <property type="evidence" value="ECO:0007669"/>
    <property type="project" value="InterPro"/>
</dbReference>
<dbReference type="Proteomes" id="UP000266861">
    <property type="component" value="Unassembled WGS sequence"/>
</dbReference>
<name>A0A397G6C9_9GLOM</name>
<dbReference type="STRING" id="1348612.A0A397G6C9"/>
<evidence type="ECO:0000256" key="1">
    <source>
        <dbReference type="ARBA" id="ARBA00022737"/>
    </source>
</evidence>
<dbReference type="GO" id="GO:0005829">
    <property type="term" value="C:cytosol"/>
    <property type="evidence" value="ECO:0007669"/>
    <property type="project" value="TreeGrafter"/>
</dbReference>
<keyword evidence="1" id="KW-0677">Repeat</keyword>
<feature type="domain" description="Cns1/TTC4 wheel" evidence="5">
    <location>
        <begin position="228"/>
        <end position="337"/>
    </location>
</feature>
<dbReference type="GO" id="GO:0006457">
    <property type="term" value="P:protein folding"/>
    <property type="evidence" value="ECO:0007669"/>
    <property type="project" value="TreeGrafter"/>
</dbReference>
<comment type="similarity">
    <text evidence="3">Belongs to the TTC4 family.</text>
</comment>
<dbReference type="InterPro" id="IPR019734">
    <property type="entry name" value="TPR_rpt"/>
</dbReference>
<organism evidence="6 7">
    <name type="scientific">Diversispora epigaea</name>
    <dbReference type="NCBI Taxonomy" id="1348612"/>
    <lineage>
        <taxon>Eukaryota</taxon>
        <taxon>Fungi</taxon>
        <taxon>Fungi incertae sedis</taxon>
        <taxon>Mucoromycota</taxon>
        <taxon>Glomeromycotina</taxon>
        <taxon>Glomeromycetes</taxon>
        <taxon>Diversisporales</taxon>
        <taxon>Diversisporaceae</taxon>
        <taxon>Diversispora</taxon>
    </lineage>
</organism>
<dbReference type="PANTHER" id="PTHR46035:SF1">
    <property type="entry name" value="TETRATRICOPEPTIDE REPEAT PROTEIN 4"/>
    <property type="match status" value="1"/>
</dbReference>
<feature type="coiled-coil region" evidence="4">
    <location>
        <begin position="176"/>
        <end position="203"/>
    </location>
</feature>
<proteinExistence type="inferred from homology"/>
<dbReference type="SUPFAM" id="SSF48452">
    <property type="entry name" value="TPR-like"/>
    <property type="match status" value="1"/>
</dbReference>
<reference evidence="6 7" key="1">
    <citation type="submission" date="2018-08" db="EMBL/GenBank/DDBJ databases">
        <title>Genome and evolution of the arbuscular mycorrhizal fungus Diversispora epigaea (formerly Glomus versiforme) and its bacterial endosymbionts.</title>
        <authorList>
            <person name="Sun X."/>
            <person name="Fei Z."/>
            <person name="Harrison M."/>
        </authorList>
    </citation>
    <scope>NUCLEOTIDE SEQUENCE [LARGE SCALE GENOMIC DNA]</scope>
    <source>
        <strain evidence="6 7">IT104</strain>
    </source>
</reference>
<keyword evidence="7" id="KW-1185">Reference proteome</keyword>
<dbReference type="CDD" id="cd21380">
    <property type="entry name" value="CTWD_Cns1"/>
    <property type="match status" value="1"/>
</dbReference>
<dbReference type="InterPro" id="IPR044059">
    <property type="entry name" value="Csn1/TTC4_wheel"/>
</dbReference>
<dbReference type="Pfam" id="PF18972">
    <property type="entry name" value="Wheel"/>
    <property type="match status" value="1"/>
</dbReference>
<comment type="caution">
    <text evidence="6">The sequence shown here is derived from an EMBL/GenBank/DDBJ whole genome shotgun (WGS) entry which is preliminary data.</text>
</comment>
<protein>
    <recommendedName>
        <fullName evidence="5">Cns1/TTC4 wheel domain-containing protein</fullName>
    </recommendedName>
</protein>
<dbReference type="InterPro" id="IPR011990">
    <property type="entry name" value="TPR-like_helical_dom_sf"/>
</dbReference>